<evidence type="ECO:0000313" key="3">
    <source>
        <dbReference type="Proteomes" id="UP000313948"/>
    </source>
</evidence>
<keyword evidence="1" id="KW-1133">Transmembrane helix</keyword>
<keyword evidence="1" id="KW-0812">Transmembrane</keyword>
<evidence type="ECO:0000313" key="2">
    <source>
        <dbReference type="EMBL" id="QDB79435.1"/>
    </source>
</evidence>
<name>A0ABX5VS05_9MICO</name>
<dbReference type="Pfam" id="PF11292">
    <property type="entry name" value="DUF3093"/>
    <property type="match status" value="1"/>
</dbReference>
<organism evidence="2 3">
    <name type="scientific">Georgenia wutianyii</name>
    <dbReference type="NCBI Taxonomy" id="2585135"/>
    <lineage>
        <taxon>Bacteria</taxon>
        <taxon>Bacillati</taxon>
        <taxon>Actinomycetota</taxon>
        <taxon>Actinomycetes</taxon>
        <taxon>Micrococcales</taxon>
        <taxon>Bogoriellaceae</taxon>
        <taxon>Georgenia</taxon>
    </lineage>
</organism>
<feature type="transmembrane region" description="Helical" evidence="1">
    <location>
        <begin position="68"/>
        <end position="87"/>
    </location>
</feature>
<dbReference type="Proteomes" id="UP000313948">
    <property type="component" value="Chromosome"/>
</dbReference>
<reference evidence="2 3" key="1">
    <citation type="submission" date="2019-05" db="EMBL/GenBank/DDBJ databases">
        <title>Georgenia *** sp. nov., and Georgenia *** sp. nov., isolated from the intestinal contents of plateau pika (Ochotona curzoniae) in the Qinghai-Tibet plateau of China.</title>
        <authorList>
            <person name="Tian Z."/>
        </authorList>
    </citation>
    <scope>NUCLEOTIDE SEQUENCE [LARGE SCALE GENOMIC DNA]</scope>
    <source>
        <strain evidence="2 3">Z294</strain>
    </source>
</reference>
<protein>
    <submittedName>
        <fullName evidence="2">DUF3093 domain-containing protein</fullName>
    </submittedName>
</protein>
<feature type="transmembrane region" description="Helical" evidence="1">
    <location>
        <begin position="93"/>
        <end position="116"/>
    </location>
</feature>
<sequence length="222" mass="24078">MRVGRARQVRVELEQRDVDDVSHARDCTDLHRELLIRPGAGPWADRERWHSGTVDSVIFRERLWPRPVNLVLGVLSGLAVGAVVWPLNETGGYVVGALAALGIVLALLVTSPLVLVDLGSPEEGEGPTLTAGRAHIGAEHLGITERLDAERMVAVMGPEADARAYVCQRPWVRQGVRVAVTDPRDPAPYWLVASRHPERLAAALGRAGQAAHSEQTSWPPSS</sequence>
<accession>A0ABX5VS05</accession>
<proteinExistence type="predicted"/>
<keyword evidence="3" id="KW-1185">Reference proteome</keyword>
<keyword evidence="1" id="KW-0472">Membrane</keyword>
<dbReference type="InterPro" id="IPR021443">
    <property type="entry name" value="DUF3093"/>
</dbReference>
<gene>
    <name evidence="2" type="ORF">FE251_08675</name>
</gene>
<evidence type="ECO:0000256" key="1">
    <source>
        <dbReference type="SAM" id="Phobius"/>
    </source>
</evidence>
<dbReference type="EMBL" id="CP040899">
    <property type="protein sequence ID" value="QDB79435.1"/>
    <property type="molecule type" value="Genomic_DNA"/>
</dbReference>